<dbReference type="Proteomes" id="UP000575469">
    <property type="component" value="Unassembled WGS sequence"/>
</dbReference>
<dbReference type="RefSeq" id="WP_169341923.1">
    <property type="nucleotide sequence ID" value="NZ_JABBZM010000042.1"/>
</dbReference>
<evidence type="ECO:0000313" key="2">
    <source>
        <dbReference type="Proteomes" id="UP000575469"/>
    </source>
</evidence>
<name>A0A848P3S1_9RALS</name>
<dbReference type="InterPro" id="IPR029470">
    <property type="entry name" value="PDDEXK_4"/>
</dbReference>
<gene>
    <name evidence="1" type="ORF">HGR00_28910</name>
</gene>
<comment type="caution">
    <text evidence="1">The sequence shown here is derived from an EMBL/GenBank/DDBJ whole genome shotgun (WGS) entry which is preliminary data.</text>
</comment>
<sequence>MSLLRPDEIRLSSILGELLDPDGRHAQGRKFWDLFVKHFNLPAWSNYASRIRVQTEVLTDGVERTDRRIDLLVEIDDRWAIAVENKPWAADQDRQVADYLAHLHVRYPSGHTLIYLSGTGDGPTESSISDAERTQAISAERLLVKDFGQLIPWLTACRHECEAPTVAAFLKEFEDYIRAEFLGVQDMAEQKIIIGEATRNAESIEAAIELIMAGSAIKEALLRKLPEQILERITERGHSWSLTPESDRWWDQYQGFTICLDQQDRYGIRFQFEQAQLRGFFFGIKKDQEAPPLPEVCQALDREFNCRCKVSDHWAWWRNFDAPLYDWNASVESWQQVADGRLAERILGLVGRVYQRLRQDELLTHLSNSPRPNVS</sequence>
<accession>A0A848P3S1</accession>
<dbReference type="Pfam" id="PF14281">
    <property type="entry name" value="PDDEXK_4"/>
    <property type="match status" value="1"/>
</dbReference>
<proteinExistence type="predicted"/>
<protein>
    <submittedName>
        <fullName evidence="1">PD-(D/E)XK nuclease family protein</fullName>
    </submittedName>
</protein>
<dbReference type="AlphaFoldDB" id="A0A848P3S1"/>
<reference evidence="1 2" key="1">
    <citation type="submission" date="2020-04" db="EMBL/GenBank/DDBJ databases">
        <title>Ralstonia insidiosa genome sequencing and assembly.</title>
        <authorList>
            <person name="Martins R.C.R."/>
            <person name="Perdigao-Neto L.V."/>
            <person name="Levin A.S.S."/>
            <person name="Costa S.F."/>
        </authorList>
    </citation>
    <scope>NUCLEOTIDE SEQUENCE [LARGE SCALE GENOMIC DNA]</scope>
    <source>
        <strain evidence="1 2">5047</strain>
    </source>
</reference>
<evidence type="ECO:0000313" key="1">
    <source>
        <dbReference type="EMBL" id="NMV41942.1"/>
    </source>
</evidence>
<organism evidence="1 2">
    <name type="scientific">Ralstonia insidiosa</name>
    <dbReference type="NCBI Taxonomy" id="190721"/>
    <lineage>
        <taxon>Bacteria</taxon>
        <taxon>Pseudomonadati</taxon>
        <taxon>Pseudomonadota</taxon>
        <taxon>Betaproteobacteria</taxon>
        <taxon>Burkholderiales</taxon>
        <taxon>Burkholderiaceae</taxon>
        <taxon>Ralstonia</taxon>
    </lineage>
</organism>
<dbReference type="EMBL" id="JABBZM010000042">
    <property type="protein sequence ID" value="NMV41942.1"/>
    <property type="molecule type" value="Genomic_DNA"/>
</dbReference>